<dbReference type="RefSeq" id="WP_149769969.1">
    <property type="nucleotide sequence ID" value="NZ_VDFQ02000003.1"/>
</dbReference>
<dbReference type="InterPro" id="IPR003673">
    <property type="entry name" value="CoA-Trfase_fam_III"/>
</dbReference>
<dbReference type="InterPro" id="IPR023606">
    <property type="entry name" value="CoA-Trfase_III_dom_1_sf"/>
</dbReference>
<dbReference type="InterPro" id="IPR050509">
    <property type="entry name" value="CoA-transferase_III"/>
</dbReference>
<evidence type="ECO:0000313" key="3">
    <source>
        <dbReference type="Proteomes" id="UP000307768"/>
    </source>
</evidence>
<dbReference type="Gene3D" id="3.30.1540.10">
    <property type="entry name" value="formyl-coa transferase, domain 3"/>
    <property type="match status" value="1"/>
</dbReference>
<dbReference type="InterPro" id="IPR044855">
    <property type="entry name" value="CoA-Trfase_III_dom3_sf"/>
</dbReference>
<evidence type="ECO:0000313" key="2">
    <source>
        <dbReference type="EMBL" id="KAA1423018.1"/>
    </source>
</evidence>
<gene>
    <name evidence="2" type="ORF">FE697_012860</name>
</gene>
<organism evidence="2 3">
    <name type="scientific">Mumia zhuanghuii</name>
    <dbReference type="NCBI Taxonomy" id="2585211"/>
    <lineage>
        <taxon>Bacteria</taxon>
        <taxon>Bacillati</taxon>
        <taxon>Actinomycetota</taxon>
        <taxon>Actinomycetes</taxon>
        <taxon>Propionibacteriales</taxon>
        <taxon>Nocardioidaceae</taxon>
        <taxon>Mumia</taxon>
    </lineage>
</organism>
<proteinExistence type="predicted"/>
<dbReference type="PANTHER" id="PTHR48228:SF5">
    <property type="entry name" value="ALPHA-METHYLACYL-COA RACEMASE"/>
    <property type="match status" value="1"/>
</dbReference>
<sequence>MSDGRSGPLAGVKVLEIQGLGPGPFAGMILSDYGADVVRVDRVENVAPGREGPPPVDVLGRGRRSVGVNLKSPDGVALVLAMVEQADVLIEGFRPGVMERLGLGPDTCLERNPRLVYGRVTGYGQDGPWAPYAGHDINYIALSGALWSIGRDGEAPVPPLTYVGDFGAGGMFLALGVCAALAERATSGRGQVVDAAMIDGSAVLGGFLYGMRAAGMWGEERGKNLLDTGTPYYETYETSDGRWVAVGAMEPKFFANLVTTLGLSFDPRDQGDEEAWESLRKELAATFKTRTRDEWAALLDSAEACVAPVLSPWEAPDHPHHVARETFTTSNGLVQPSPAPRFGRTPGQIAGPPPRPGEHTDDVLTEWGVDPGAVARLKASGDVA</sequence>
<dbReference type="SUPFAM" id="SSF89796">
    <property type="entry name" value="CoA-transferase family III (CaiB/BaiF)"/>
    <property type="match status" value="1"/>
</dbReference>
<dbReference type="GO" id="GO:0016740">
    <property type="term" value="F:transferase activity"/>
    <property type="evidence" value="ECO:0007669"/>
    <property type="project" value="UniProtKB-KW"/>
</dbReference>
<reference evidence="2 3" key="1">
    <citation type="submission" date="2019-09" db="EMBL/GenBank/DDBJ databases">
        <title>Mumia zhuanghuii sp. nov. isolated from the intestinal contents of plateau pika (Ochotona curzoniae) in the Qinghai-Tibet plateau of China.</title>
        <authorList>
            <person name="Tian Z."/>
        </authorList>
    </citation>
    <scope>NUCLEOTIDE SEQUENCE [LARGE SCALE GENOMIC DNA]</scope>
    <source>
        <strain evidence="3">350</strain>
    </source>
</reference>
<evidence type="ECO:0000256" key="1">
    <source>
        <dbReference type="SAM" id="MobiDB-lite"/>
    </source>
</evidence>
<accession>A0A5Q6RY97</accession>
<dbReference type="OrthoDB" id="3561197at2"/>
<dbReference type="Gene3D" id="3.40.50.10540">
    <property type="entry name" value="Crotonobetainyl-coa:carnitine coa-transferase, domain 1"/>
    <property type="match status" value="1"/>
</dbReference>
<protein>
    <submittedName>
        <fullName evidence="2">CoA transferase</fullName>
    </submittedName>
</protein>
<dbReference type="EMBL" id="VDFQ02000003">
    <property type="protein sequence ID" value="KAA1423018.1"/>
    <property type="molecule type" value="Genomic_DNA"/>
</dbReference>
<feature type="region of interest" description="Disordered" evidence="1">
    <location>
        <begin position="330"/>
        <end position="362"/>
    </location>
</feature>
<dbReference type="Pfam" id="PF02515">
    <property type="entry name" value="CoA_transf_3"/>
    <property type="match status" value="1"/>
</dbReference>
<name>A0A5Q6RY97_9ACTN</name>
<dbReference type="PANTHER" id="PTHR48228">
    <property type="entry name" value="SUCCINYL-COA--D-CITRAMALATE COA-TRANSFERASE"/>
    <property type="match status" value="1"/>
</dbReference>
<dbReference type="AlphaFoldDB" id="A0A5Q6RY97"/>
<dbReference type="Proteomes" id="UP000307768">
    <property type="component" value="Unassembled WGS sequence"/>
</dbReference>
<comment type="caution">
    <text evidence="2">The sequence shown here is derived from an EMBL/GenBank/DDBJ whole genome shotgun (WGS) entry which is preliminary data.</text>
</comment>
<keyword evidence="2" id="KW-0808">Transferase</keyword>